<proteinExistence type="predicted"/>
<dbReference type="InterPro" id="IPR013320">
    <property type="entry name" value="ConA-like_dom_sf"/>
</dbReference>
<dbReference type="Pfam" id="PF18962">
    <property type="entry name" value="Por_Secre_tail"/>
    <property type="match status" value="1"/>
</dbReference>
<dbReference type="Gene3D" id="2.60.120.200">
    <property type="match status" value="1"/>
</dbReference>
<sequence>MNTKLLVVLTTLLAFNVALSQNSDVQLTVKWPTNSYQNKIEVYNTTNDLLVTICDDNQCYTGTNDGVTDAYGAKYDLGCVANGNNYYLKLYQVEDNSWDSGYVSVTVAGTEVINDDGNNASNTGYNIYFNVSGGDATCNSLIDTDNDGIIDNLDYDDDNDGIVDYIEALDEDVFSCTIPELDFENGVYDAAASTGSDKQVGAVYRFSNAIQGYDILLEILALDNTTISNIDNDTIDNPTYLQTELTFSGTGTPGAEFKFTIVNSGTTTASSEFFRINGTTWDCDGGGSLRESLIFHNPAAYGTENPTSLITEDLGGGDIQISASGLQEGPGFSNLKVLKSYYQFIGNSFSLRMQAIKTSTSTSTRQFGLSFSQCEFLDFNANSLIIVTGKDRDNDGKYNHLDLDSDNDGIPDNVEAQSTLGYVIPTGNINGDTGVDIAYHVSNGIDVVDTDGDRIPDYLDFDSDKDGKLDIEENGMVNTIGVFTDTDNDGLDNVFEGSNTSDPLDVNDQIDNPSASVLPDTDGDLFSEGDLDYRDTIDTFIASATLDFDGIDDYVVGTETFAGINQSNTDGATFMAWIKSNSDASDTNQKFVIGEKNAIEITLTGENINARIHYVKSNNTTATKSVYRSTTGIIRNVWRHVTVSVSFTENKAYLLLDGDFVFSTNLIDAVAFRSSITSEVDNLRMGNDQSLMASKFFKGSIDEVRIFNKFLPEKEVKEIVFQEIQNNAGQVEGTILKNQLTNVNWSNLEVYYPLTNVTTGVIKDQSSNSHDAEMFNITTIQEQSAPMPFVTKQAGNWHDKNTWLHGDVWYIPGDEVTQAATFGNDEVVTWGIYQIKHSVNLTTSLSEPNAPGYHKGLLALGVVVDEKDSSNNDVVFTIGNSSKDLQLNVSKYLEINGTINLKRDSQLIQGIESDLVTSEKGKIQRGQEGLSSVYRYNYWSSPVGAQATTNLNNDNLSVNNPNNTPFTINMLKDNACNDVLFTNAYHEDGKISKVWLYGFENGVTYYDWDVLGTSTSIEAGKGYTQKGGGSLSEYTFEGKPNNGTVHLSAQDVGGLGSISGISRTEYLVGNPYASAIDAHQFIDDNAGVIGGAIYLWEQWAGDSHNLNAYEGGYATLNKLGKVRAYQFIGIDGLNVGLQSGQKTPKQYLPVGQGFIVEVIGTGNIEFNNAQRVFKTETAGQSIFFRNSNQQESANSVQTDSTGIQKIKLEFKTNSDLGRELVLGFSDTTSDAFDYGYDALANETFVNDLTMTLDTKPMVIQAFDQITIDKVVDLNFKADGIATYSIKASEILNITDDQAVYLLDNLTGNYHDLKSGLEYNFTSLVGEFNNRFDVVFQNPETLSNEEFDLDSENTVIYFNNAQELLYVKGLDQETKAIKLYNAIGQEVFKSASITKNHLENGLQISNLSTGMYIVSIKTLNNQTLEKKIIIE</sequence>
<evidence type="ECO:0000259" key="3">
    <source>
        <dbReference type="Pfam" id="PF18962"/>
    </source>
</evidence>
<accession>A0A327RE39</accession>
<feature type="signal peptide" evidence="2">
    <location>
        <begin position="1"/>
        <end position="20"/>
    </location>
</feature>
<keyword evidence="5" id="KW-1185">Reference proteome</keyword>
<name>A0A327RE39_9FLAO</name>
<dbReference type="RefSeq" id="WP_111660667.1">
    <property type="nucleotide sequence ID" value="NZ_QLLO01000009.1"/>
</dbReference>
<evidence type="ECO:0000256" key="1">
    <source>
        <dbReference type="ARBA" id="ARBA00022729"/>
    </source>
</evidence>
<evidence type="ECO:0000256" key="2">
    <source>
        <dbReference type="SAM" id="SignalP"/>
    </source>
</evidence>
<dbReference type="Proteomes" id="UP000248703">
    <property type="component" value="Unassembled WGS sequence"/>
</dbReference>
<dbReference type="Pfam" id="PF13385">
    <property type="entry name" value="Laminin_G_3"/>
    <property type="match status" value="1"/>
</dbReference>
<evidence type="ECO:0000313" key="4">
    <source>
        <dbReference type="EMBL" id="RAJ12147.1"/>
    </source>
</evidence>
<gene>
    <name evidence="4" type="ORF">LY08_02400</name>
</gene>
<feature type="domain" description="Secretion system C-terminal sorting" evidence="3">
    <location>
        <begin position="1358"/>
        <end position="1429"/>
    </location>
</feature>
<reference evidence="4 5" key="1">
    <citation type="submission" date="2018-06" db="EMBL/GenBank/DDBJ databases">
        <title>Genomic Encyclopedia of Archaeal and Bacterial Type Strains, Phase II (KMG-II): from individual species to whole genera.</title>
        <authorList>
            <person name="Goeker M."/>
        </authorList>
    </citation>
    <scope>NUCLEOTIDE SEQUENCE [LARGE SCALE GENOMIC DNA]</scope>
    <source>
        <strain evidence="4 5">DSM 24464</strain>
    </source>
</reference>
<dbReference type="SUPFAM" id="SSF49899">
    <property type="entry name" value="Concanavalin A-like lectins/glucanases"/>
    <property type="match status" value="1"/>
</dbReference>
<protein>
    <submittedName>
        <fullName evidence="4">Putative secreted protein (Por secretion system target)</fullName>
    </submittedName>
</protein>
<feature type="chain" id="PRO_5016457170" evidence="2">
    <location>
        <begin position="21"/>
        <end position="1430"/>
    </location>
</feature>
<comment type="caution">
    <text evidence="4">The sequence shown here is derived from an EMBL/GenBank/DDBJ whole genome shotgun (WGS) entry which is preliminary data.</text>
</comment>
<evidence type="ECO:0000313" key="5">
    <source>
        <dbReference type="Proteomes" id="UP000248703"/>
    </source>
</evidence>
<dbReference type="OrthoDB" id="2582440at2"/>
<dbReference type="InterPro" id="IPR026444">
    <property type="entry name" value="Secre_tail"/>
</dbReference>
<keyword evidence="1 2" id="KW-0732">Signal</keyword>
<organism evidence="4 5">
    <name type="scientific">Olleya aquimaris</name>
    <dbReference type="NCBI Taxonomy" id="639310"/>
    <lineage>
        <taxon>Bacteria</taxon>
        <taxon>Pseudomonadati</taxon>
        <taxon>Bacteroidota</taxon>
        <taxon>Flavobacteriia</taxon>
        <taxon>Flavobacteriales</taxon>
        <taxon>Flavobacteriaceae</taxon>
    </lineage>
</organism>
<dbReference type="NCBIfam" id="TIGR04183">
    <property type="entry name" value="Por_Secre_tail"/>
    <property type="match status" value="1"/>
</dbReference>
<dbReference type="EMBL" id="QLLO01000009">
    <property type="protein sequence ID" value="RAJ12147.1"/>
    <property type="molecule type" value="Genomic_DNA"/>
</dbReference>
<dbReference type="GO" id="GO:0004553">
    <property type="term" value="F:hydrolase activity, hydrolyzing O-glycosyl compounds"/>
    <property type="evidence" value="ECO:0007669"/>
    <property type="project" value="UniProtKB-ARBA"/>
</dbReference>
<dbReference type="GO" id="GO:0005975">
    <property type="term" value="P:carbohydrate metabolic process"/>
    <property type="evidence" value="ECO:0007669"/>
    <property type="project" value="UniProtKB-ARBA"/>
</dbReference>